<evidence type="ECO:0000313" key="7">
    <source>
        <dbReference type="EMBL" id="GLD68462.1"/>
    </source>
</evidence>
<comment type="subcellular location">
    <subcellularLocation>
        <location evidence="1">Cytoplasm</location>
        <location evidence="1">Cytosol</location>
    </subcellularLocation>
</comment>
<accession>A0AAD3RH16</accession>
<keyword evidence="3" id="KW-0399">Innate immunity</keyword>
<keyword evidence="2" id="KW-0963">Cytoplasm</keyword>
<keyword evidence="4" id="KW-0391">Immunity</keyword>
<reference evidence="7" key="1">
    <citation type="submission" date="2022-08" db="EMBL/GenBank/DDBJ databases">
        <title>Genome sequencing of akame (Lates japonicus).</title>
        <authorList>
            <person name="Hashiguchi Y."/>
            <person name="Takahashi H."/>
        </authorList>
    </citation>
    <scope>NUCLEOTIDE SEQUENCE</scope>
    <source>
        <strain evidence="7">Kochi</strain>
    </source>
</reference>
<proteinExistence type="predicted"/>
<dbReference type="Proteomes" id="UP001279410">
    <property type="component" value="Unassembled WGS sequence"/>
</dbReference>
<name>A0AAD3RH16_LATJO</name>
<keyword evidence="8" id="KW-1185">Reference proteome</keyword>
<dbReference type="GO" id="GO:0005829">
    <property type="term" value="C:cytosol"/>
    <property type="evidence" value="ECO:0007669"/>
    <property type="project" value="UniProtKB-SubCell"/>
</dbReference>
<dbReference type="EMBL" id="BRZM01000134">
    <property type="protein sequence ID" value="GLD68462.1"/>
    <property type="molecule type" value="Genomic_DNA"/>
</dbReference>
<feature type="domain" description="FIIND" evidence="6">
    <location>
        <begin position="60"/>
        <end position="357"/>
    </location>
</feature>
<evidence type="ECO:0000259" key="6">
    <source>
        <dbReference type="PROSITE" id="PS51830"/>
    </source>
</evidence>
<protein>
    <submittedName>
        <fullName evidence="7">NACHT, LRR and PYD domains-containing protein 12-like protein</fullName>
    </submittedName>
</protein>
<evidence type="ECO:0000313" key="8">
    <source>
        <dbReference type="Proteomes" id="UP001279410"/>
    </source>
</evidence>
<feature type="region of interest" description="Disordered" evidence="5">
    <location>
        <begin position="28"/>
        <end position="48"/>
    </location>
</feature>
<dbReference type="AlphaFoldDB" id="A0AAD3RH16"/>
<evidence type="ECO:0000256" key="2">
    <source>
        <dbReference type="ARBA" id="ARBA00022490"/>
    </source>
</evidence>
<gene>
    <name evidence="7" type="ORF">AKAME5_001977500</name>
</gene>
<evidence type="ECO:0000256" key="1">
    <source>
        <dbReference type="ARBA" id="ARBA00004514"/>
    </source>
</evidence>
<dbReference type="InterPro" id="IPR025307">
    <property type="entry name" value="FIIND_dom"/>
</dbReference>
<dbReference type="Pfam" id="PF23679">
    <property type="entry name" value="UPA-FIIND"/>
    <property type="match status" value="1"/>
</dbReference>
<dbReference type="PANTHER" id="PTHR46985:SF2">
    <property type="entry name" value="APOPTOSIS-ASSOCIATED SPECK-LIKE PROTEIN CONTAINING A CARD"/>
    <property type="match status" value="1"/>
</dbReference>
<organism evidence="7 8">
    <name type="scientific">Lates japonicus</name>
    <name type="common">Japanese lates</name>
    <dbReference type="NCBI Taxonomy" id="270547"/>
    <lineage>
        <taxon>Eukaryota</taxon>
        <taxon>Metazoa</taxon>
        <taxon>Chordata</taxon>
        <taxon>Craniata</taxon>
        <taxon>Vertebrata</taxon>
        <taxon>Euteleostomi</taxon>
        <taxon>Actinopterygii</taxon>
        <taxon>Neopterygii</taxon>
        <taxon>Teleostei</taxon>
        <taxon>Neoteleostei</taxon>
        <taxon>Acanthomorphata</taxon>
        <taxon>Carangaria</taxon>
        <taxon>Carangaria incertae sedis</taxon>
        <taxon>Centropomidae</taxon>
        <taxon>Lates</taxon>
    </lineage>
</organism>
<dbReference type="PROSITE" id="PS51830">
    <property type="entry name" value="FIIND"/>
    <property type="match status" value="1"/>
</dbReference>
<evidence type="ECO:0000256" key="5">
    <source>
        <dbReference type="SAM" id="MobiDB-lite"/>
    </source>
</evidence>
<feature type="region of interest" description="Disordered" evidence="5">
    <location>
        <begin position="330"/>
        <end position="362"/>
    </location>
</feature>
<sequence length="362" mass="40967">MTDALVKDKIKEDVQLLEYEDSNDQILHGHSDLKLDPNDTKLDVSEDDTKKLDVSEDNIKLKPPSSFRPELQTESAQVSYRSIPFPLIHQRFPHRHKKRGNKESGFECSSTGLVFVVDKEAELLYRTVQWDNSLLQSAGKTPAGPLFNIQCPEAAVWELHLPHRETKDALIHEGLLLVVHVTEDGMSFLNPLEITDTHVIVKVPHLSSFGLVWVSEMLGRLWNYMKPVSGQAFLFLRPPNPKTQKQNLNVFLLPSNVPLEEVKAKQQNSLFIEVPSYCRLIINQSYTVHCVKAHKVQPKKIEFDLDVGPNYLPTFQIRLPTNIEEATVTVRDQTDTDVWESEVDVSGPDPAGTPSAPAQRVQ</sequence>
<evidence type="ECO:0000256" key="4">
    <source>
        <dbReference type="ARBA" id="ARBA00022859"/>
    </source>
</evidence>
<evidence type="ECO:0000256" key="3">
    <source>
        <dbReference type="ARBA" id="ARBA00022588"/>
    </source>
</evidence>
<comment type="caution">
    <text evidence="7">The sequence shown here is derived from an EMBL/GenBank/DDBJ whole genome shotgun (WGS) entry which is preliminary data.</text>
</comment>
<dbReference type="GO" id="GO:0045087">
    <property type="term" value="P:innate immune response"/>
    <property type="evidence" value="ECO:0007669"/>
    <property type="project" value="UniProtKB-KW"/>
</dbReference>
<dbReference type="InterPro" id="IPR051249">
    <property type="entry name" value="NLRP_Inflammasome"/>
</dbReference>
<feature type="non-terminal residue" evidence="7">
    <location>
        <position position="362"/>
    </location>
</feature>
<dbReference type="Pfam" id="PF13553">
    <property type="entry name" value="FIIND"/>
    <property type="match status" value="1"/>
</dbReference>
<dbReference type="PANTHER" id="PTHR46985">
    <property type="entry name" value="NACHT, LRR AND PYD DOMAINS-CONTAINING PROTEIN 1"/>
    <property type="match status" value="1"/>
</dbReference>